<dbReference type="PIRSF" id="PIRSF006324">
    <property type="entry name" value="LeuE"/>
    <property type="match status" value="1"/>
</dbReference>
<evidence type="ECO:0000256" key="5">
    <source>
        <dbReference type="ARBA" id="ARBA00023136"/>
    </source>
</evidence>
<sequence>MPEITTLLLFAAATMALLIVPGPAVVYIVTRSVAQGRSAGLVSVLGVHAGSVVHVVAAALGISAVLAASATAFTIVKYVGAAYLVYLGVRKLMARAPEGEEPAIERASRTRLFAEGFVVNVLNPKTAIFFLAFLPQFADPARGPIAPQIVLLGVIWIVLGMASDGTYALLASALAGRLRRSARARRRIDVGSGVVYLGLGAVAALAGEGARKL</sequence>
<dbReference type="Proteomes" id="UP001602013">
    <property type="component" value="Unassembled WGS sequence"/>
</dbReference>
<dbReference type="EMBL" id="JBIASD010000001">
    <property type="protein sequence ID" value="MFF3664455.1"/>
    <property type="molecule type" value="Genomic_DNA"/>
</dbReference>
<feature type="transmembrane region" description="Helical" evidence="6">
    <location>
        <begin position="188"/>
        <end position="207"/>
    </location>
</feature>
<feature type="transmembrane region" description="Helical" evidence="6">
    <location>
        <begin position="6"/>
        <end position="29"/>
    </location>
</feature>
<feature type="transmembrane region" description="Helical" evidence="6">
    <location>
        <begin position="66"/>
        <end position="86"/>
    </location>
</feature>
<keyword evidence="4 6" id="KW-1133">Transmembrane helix</keyword>
<gene>
    <name evidence="7" type="ORF">ACFYXI_02590</name>
</gene>
<protein>
    <submittedName>
        <fullName evidence="7">LysE family translocator</fullName>
    </submittedName>
</protein>
<feature type="transmembrane region" description="Helical" evidence="6">
    <location>
        <begin position="41"/>
        <end position="60"/>
    </location>
</feature>
<reference evidence="7 8" key="1">
    <citation type="submission" date="2024-10" db="EMBL/GenBank/DDBJ databases">
        <title>The Natural Products Discovery Center: Release of the First 8490 Sequenced Strains for Exploring Actinobacteria Biosynthetic Diversity.</title>
        <authorList>
            <person name="Kalkreuter E."/>
            <person name="Kautsar S.A."/>
            <person name="Yang D."/>
            <person name="Bader C.D."/>
            <person name="Teijaro C.N."/>
            <person name="Fluegel L."/>
            <person name="Davis C.M."/>
            <person name="Simpson J.R."/>
            <person name="Lauterbach L."/>
            <person name="Steele A.D."/>
            <person name="Gui C."/>
            <person name="Meng S."/>
            <person name="Li G."/>
            <person name="Viehrig K."/>
            <person name="Ye F."/>
            <person name="Su P."/>
            <person name="Kiefer A.F."/>
            <person name="Nichols A."/>
            <person name="Cepeda A.J."/>
            <person name="Yan W."/>
            <person name="Fan B."/>
            <person name="Jiang Y."/>
            <person name="Adhikari A."/>
            <person name="Zheng C.-J."/>
            <person name="Schuster L."/>
            <person name="Cowan T.M."/>
            <person name="Smanski M.J."/>
            <person name="Chevrette M.G."/>
            <person name="De Carvalho L.P.S."/>
            <person name="Shen B."/>
        </authorList>
    </citation>
    <scope>NUCLEOTIDE SEQUENCE [LARGE SCALE GENOMIC DNA]</scope>
    <source>
        <strain evidence="7 8">NPDC002173</strain>
    </source>
</reference>
<proteinExistence type="predicted"/>
<evidence type="ECO:0000256" key="3">
    <source>
        <dbReference type="ARBA" id="ARBA00022692"/>
    </source>
</evidence>
<dbReference type="InterPro" id="IPR001123">
    <property type="entry name" value="LeuE-type"/>
</dbReference>
<dbReference type="Pfam" id="PF01810">
    <property type="entry name" value="LysE"/>
    <property type="match status" value="1"/>
</dbReference>
<feature type="transmembrane region" description="Helical" evidence="6">
    <location>
        <begin position="112"/>
        <end position="134"/>
    </location>
</feature>
<evidence type="ECO:0000313" key="8">
    <source>
        <dbReference type="Proteomes" id="UP001602013"/>
    </source>
</evidence>
<keyword evidence="3 6" id="KW-0812">Transmembrane</keyword>
<accession>A0ABW6SKY0</accession>
<keyword evidence="8" id="KW-1185">Reference proteome</keyword>
<dbReference type="PANTHER" id="PTHR30086:SF20">
    <property type="entry name" value="ARGININE EXPORTER PROTEIN ARGO-RELATED"/>
    <property type="match status" value="1"/>
</dbReference>
<name>A0ABW6SKY0_9ACTN</name>
<feature type="transmembrane region" description="Helical" evidence="6">
    <location>
        <begin position="154"/>
        <end position="176"/>
    </location>
</feature>
<evidence type="ECO:0000256" key="4">
    <source>
        <dbReference type="ARBA" id="ARBA00022989"/>
    </source>
</evidence>
<dbReference type="RefSeq" id="WP_387408552.1">
    <property type="nucleotide sequence ID" value="NZ_CP191998.1"/>
</dbReference>
<evidence type="ECO:0000256" key="6">
    <source>
        <dbReference type="SAM" id="Phobius"/>
    </source>
</evidence>
<keyword evidence="2" id="KW-1003">Cell membrane</keyword>
<comment type="subcellular location">
    <subcellularLocation>
        <location evidence="1">Cell membrane</location>
        <topology evidence="1">Multi-pass membrane protein</topology>
    </subcellularLocation>
</comment>
<dbReference type="PANTHER" id="PTHR30086">
    <property type="entry name" value="ARGININE EXPORTER PROTEIN ARGO"/>
    <property type="match status" value="1"/>
</dbReference>
<evidence type="ECO:0000256" key="1">
    <source>
        <dbReference type="ARBA" id="ARBA00004651"/>
    </source>
</evidence>
<evidence type="ECO:0000256" key="2">
    <source>
        <dbReference type="ARBA" id="ARBA00022475"/>
    </source>
</evidence>
<keyword evidence="5 6" id="KW-0472">Membrane</keyword>
<organism evidence="7 8">
    <name type="scientific">Microtetraspora malaysiensis</name>
    <dbReference type="NCBI Taxonomy" id="161358"/>
    <lineage>
        <taxon>Bacteria</taxon>
        <taxon>Bacillati</taxon>
        <taxon>Actinomycetota</taxon>
        <taxon>Actinomycetes</taxon>
        <taxon>Streptosporangiales</taxon>
        <taxon>Streptosporangiaceae</taxon>
        <taxon>Microtetraspora</taxon>
    </lineage>
</organism>
<comment type="caution">
    <text evidence="7">The sequence shown here is derived from an EMBL/GenBank/DDBJ whole genome shotgun (WGS) entry which is preliminary data.</text>
</comment>
<evidence type="ECO:0000313" key="7">
    <source>
        <dbReference type="EMBL" id="MFF3664455.1"/>
    </source>
</evidence>